<dbReference type="AlphaFoldDB" id="A0A498D7C0"/>
<protein>
    <recommendedName>
        <fullName evidence="3">Replicative helicase inhibitor G39P N-terminal domain-containing protein</fullName>
    </recommendedName>
</protein>
<dbReference type="Proteomes" id="UP000270219">
    <property type="component" value="Unassembled WGS sequence"/>
</dbReference>
<dbReference type="Gene3D" id="1.10.8.200">
    <property type="entry name" value="Replisome organizer (g39p helicase loader/inhibitor protein)"/>
    <property type="match status" value="1"/>
</dbReference>
<name>A0A498D7C0_9BACI</name>
<organism evidence="1 2">
    <name type="scientific">Oceanobacillus piezotolerans</name>
    <dbReference type="NCBI Taxonomy" id="2448030"/>
    <lineage>
        <taxon>Bacteria</taxon>
        <taxon>Bacillati</taxon>
        <taxon>Bacillota</taxon>
        <taxon>Bacilli</taxon>
        <taxon>Bacillales</taxon>
        <taxon>Bacillaceae</taxon>
        <taxon>Oceanobacillus</taxon>
    </lineage>
</organism>
<dbReference type="InterPro" id="IPR036173">
    <property type="entry name" value="G39-like_N_sf"/>
</dbReference>
<evidence type="ECO:0008006" key="3">
    <source>
        <dbReference type="Google" id="ProtNLM"/>
    </source>
</evidence>
<dbReference type="SUPFAM" id="SSF89064">
    <property type="entry name" value="Replisome organizer (g39p helicase loader/inhibitor protein)"/>
    <property type="match status" value="1"/>
</dbReference>
<proteinExistence type="predicted"/>
<keyword evidence="2" id="KW-1185">Reference proteome</keyword>
<comment type="caution">
    <text evidence="1">The sequence shown here is derived from an EMBL/GenBank/DDBJ whole genome shotgun (WGS) entry which is preliminary data.</text>
</comment>
<sequence>MMQKEAVEILETISEFYPTFELTKRKAKVLISHLLLMDYEGVKNNLIIYIAKSPYAPKLSDIAVYPPEPNMHLEKWKKWEEEAKKVPEEVKQNFREQFDKLLKEISPNE</sequence>
<dbReference type="RefSeq" id="WP_121523832.1">
    <property type="nucleotide sequence ID" value="NZ_RCHR01000004.1"/>
</dbReference>
<accession>A0A498D7C0</accession>
<evidence type="ECO:0000313" key="1">
    <source>
        <dbReference type="EMBL" id="RLL43914.1"/>
    </source>
</evidence>
<evidence type="ECO:0000313" key="2">
    <source>
        <dbReference type="Proteomes" id="UP000270219"/>
    </source>
</evidence>
<dbReference type="OrthoDB" id="2625859at2"/>
<dbReference type="EMBL" id="RCHR01000004">
    <property type="protein sequence ID" value="RLL43914.1"/>
    <property type="molecule type" value="Genomic_DNA"/>
</dbReference>
<gene>
    <name evidence="1" type="ORF">D8M04_13500</name>
</gene>
<reference evidence="1 2" key="1">
    <citation type="submission" date="2018-10" db="EMBL/GenBank/DDBJ databases">
        <title>Oceanobacillus sp. YLB-02 draft genome.</title>
        <authorList>
            <person name="Yu L."/>
        </authorList>
    </citation>
    <scope>NUCLEOTIDE SEQUENCE [LARGE SCALE GENOMIC DNA]</scope>
    <source>
        <strain evidence="1 2">YLB-02</strain>
    </source>
</reference>